<dbReference type="PANTHER" id="PTHR42974:SF1">
    <property type="entry name" value="TYPE-3 GLUTAMINE SYNTHETASE"/>
    <property type="match status" value="1"/>
</dbReference>
<dbReference type="Pfam" id="PF18318">
    <property type="entry name" value="Gln-synt_C-ter"/>
    <property type="match status" value="1"/>
</dbReference>
<feature type="domain" description="GS catalytic" evidence="4">
    <location>
        <begin position="156"/>
        <end position="586"/>
    </location>
</feature>
<dbReference type="InterPro" id="IPR008147">
    <property type="entry name" value="Gln_synt_N"/>
</dbReference>
<dbReference type="InterPro" id="IPR027303">
    <property type="entry name" value="Gln_synth_gly_rich_site"/>
</dbReference>
<evidence type="ECO:0000313" key="6">
    <source>
        <dbReference type="Proteomes" id="UP000774750"/>
    </source>
</evidence>
<dbReference type="Proteomes" id="UP000774750">
    <property type="component" value="Unassembled WGS sequence"/>
</dbReference>
<comment type="similarity">
    <text evidence="1 2">Belongs to the glutamine synthetase family.</text>
</comment>
<dbReference type="InterPro" id="IPR014746">
    <property type="entry name" value="Gln_synth/guanido_kin_cat_dom"/>
</dbReference>
<reference evidence="5" key="2">
    <citation type="journal article" date="2021" name="Sci. Rep.">
        <title>The distribution of antibiotic resistance genes in chicken gut microbiota commensals.</title>
        <authorList>
            <person name="Juricova H."/>
            <person name="Matiasovicova J."/>
            <person name="Kubasova T."/>
            <person name="Cejkova D."/>
            <person name="Rychlik I."/>
        </authorList>
    </citation>
    <scope>NUCLEOTIDE SEQUENCE</scope>
    <source>
        <strain evidence="5">An559</strain>
    </source>
</reference>
<sequence length="694" mass="76855">MAFDFNTFGCMVFGDEEMKSRLPKDIYESLKSSIEENRSIDPKIADVVANAMMHWAIEHGATHYTHWFQPMTNITAGKHDSFLSVEKNGKMALHFSGKELIKGEPDASSFPNGGLRNTFEARGYTAWDCTSPAFVRDGTLYIPTAFCAYTGEALDTKTPLLRSMSVISEQALRFLRLFGNKKATRVSATVGAEQEYFLIDRALYEKRLDLKLCGRTLFGARPSKGQEMEDHYLGRIRLRVAAFMKELDEELWRLGVSAKTKHNEVAPAQHELAPIFDTVNIAGDHNQLTMEMMRIVAKRNGLACLLHEKPFAGVNGSGKHNNWSLSANDGTNLLDPGKNPYENMQFLVMLCAVITAVDRHAALLRMSAAVAGNDERLGGHEAPPAIISIFLGEQLTSVLTEIAKGHSPMCQKMSSLDTGVPTLPAFTRDDSDRNRTSPFAFTGNKFEFRMVGSSASIACANYVLNTIVAESLDEICTRLEKSSDFDTEVQAIIRDTMEQHGRIIFNGNNYTEEWVKTAESLGIVHLRDTIEAASAYIDPKSVEVLSKYHVLTPVECEARYDILLENYAKIVTIEANTMLEMTQRELLPAIIRAAGETAQSASSLSACGIAGARISGLAQRLSECADAVFTAADQLREALTHVHEEQCTYSCAVYARDTIKPLMASLREAVDSAEELVSKDCWPIPNYTDLLHRV</sequence>
<dbReference type="Gene3D" id="3.30.590.10">
    <property type="entry name" value="Glutamine synthetase/guanido kinase, catalytic domain"/>
    <property type="match status" value="1"/>
</dbReference>
<name>A0A939BCX2_9FIRM</name>
<comment type="caution">
    <text evidence="5">The sequence shown here is derived from an EMBL/GenBank/DDBJ whole genome shotgun (WGS) entry which is preliminary data.</text>
</comment>
<dbReference type="Pfam" id="PF00120">
    <property type="entry name" value="Gln-synt_C"/>
    <property type="match status" value="1"/>
</dbReference>
<dbReference type="InterPro" id="IPR040577">
    <property type="entry name" value="Gln-synt_C"/>
</dbReference>
<dbReference type="EMBL" id="JACJKY010000001">
    <property type="protein sequence ID" value="MBM6919615.1"/>
    <property type="molecule type" value="Genomic_DNA"/>
</dbReference>
<accession>A0A939BCX2</accession>
<feature type="domain" description="GS beta-grasp" evidence="3">
    <location>
        <begin position="62"/>
        <end position="151"/>
    </location>
</feature>
<dbReference type="PROSITE" id="PS51987">
    <property type="entry name" value="GS_CATALYTIC"/>
    <property type="match status" value="1"/>
</dbReference>
<dbReference type="Gene3D" id="1.20.120.1560">
    <property type="match status" value="1"/>
</dbReference>
<dbReference type="GO" id="GO:0004356">
    <property type="term" value="F:glutamine synthetase activity"/>
    <property type="evidence" value="ECO:0007669"/>
    <property type="project" value="InterPro"/>
</dbReference>
<dbReference type="SMART" id="SM01230">
    <property type="entry name" value="Gln-synt_C"/>
    <property type="match status" value="1"/>
</dbReference>
<dbReference type="InterPro" id="IPR052725">
    <property type="entry name" value="GS_Type-3"/>
</dbReference>
<evidence type="ECO:0000259" key="3">
    <source>
        <dbReference type="PROSITE" id="PS51986"/>
    </source>
</evidence>
<dbReference type="RefSeq" id="WP_204443527.1">
    <property type="nucleotide sequence ID" value="NZ_JACJKY010000001.1"/>
</dbReference>
<evidence type="ECO:0000256" key="2">
    <source>
        <dbReference type="RuleBase" id="RU000384"/>
    </source>
</evidence>
<organism evidence="5 6">
    <name type="scientific">Merdimmobilis hominis</name>
    <dbReference type="NCBI Taxonomy" id="2897707"/>
    <lineage>
        <taxon>Bacteria</taxon>
        <taxon>Bacillati</taxon>
        <taxon>Bacillota</taxon>
        <taxon>Clostridia</taxon>
        <taxon>Eubacteriales</taxon>
        <taxon>Oscillospiraceae</taxon>
        <taxon>Merdimmobilis</taxon>
    </lineage>
</organism>
<keyword evidence="6" id="KW-1185">Reference proteome</keyword>
<dbReference type="PANTHER" id="PTHR42974">
    <property type="entry name" value="GLUTAMINE SYNTHETASE"/>
    <property type="match status" value="1"/>
</dbReference>
<dbReference type="GO" id="GO:0006542">
    <property type="term" value="P:glutamine biosynthetic process"/>
    <property type="evidence" value="ECO:0007669"/>
    <property type="project" value="InterPro"/>
</dbReference>
<protein>
    <submittedName>
        <fullName evidence="5">Glutamine synthetase III</fullName>
    </submittedName>
</protein>
<dbReference type="SUPFAM" id="SSF55931">
    <property type="entry name" value="Glutamine synthetase/guanido kinase"/>
    <property type="match status" value="1"/>
</dbReference>
<dbReference type="PROSITE" id="PS51986">
    <property type="entry name" value="GS_BETA_GRASP"/>
    <property type="match status" value="1"/>
</dbReference>
<gene>
    <name evidence="5" type="ORF">H6A12_00325</name>
</gene>
<dbReference type="InterPro" id="IPR008146">
    <property type="entry name" value="Gln_synth_cat_dom"/>
</dbReference>
<evidence type="ECO:0000256" key="1">
    <source>
        <dbReference type="PROSITE-ProRule" id="PRU01330"/>
    </source>
</evidence>
<evidence type="ECO:0000313" key="5">
    <source>
        <dbReference type="EMBL" id="MBM6919615.1"/>
    </source>
</evidence>
<reference evidence="5" key="1">
    <citation type="submission" date="2020-08" db="EMBL/GenBank/DDBJ databases">
        <authorList>
            <person name="Cejkova D."/>
            <person name="Kubasova T."/>
            <person name="Jahodarova E."/>
            <person name="Rychlik I."/>
        </authorList>
    </citation>
    <scope>NUCLEOTIDE SEQUENCE</scope>
    <source>
        <strain evidence="5">An559</strain>
    </source>
</reference>
<dbReference type="Pfam" id="PF12437">
    <property type="entry name" value="GSIII_N"/>
    <property type="match status" value="1"/>
</dbReference>
<dbReference type="InterPro" id="IPR022147">
    <property type="entry name" value="GSIII_N"/>
</dbReference>
<dbReference type="PROSITE" id="PS00181">
    <property type="entry name" value="GLNA_ATP"/>
    <property type="match status" value="1"/>
</dbReference>
<dbReference type="AlphaFoldDB" id="A0A939BCX2"/>
<proteinExistence type="inferred from homology"/>
<evidence type="ECO:0000259" key="4">
    <source>
        <dbReference type="PROSITE" id="PS51987"/>
    </source>
</evidence>